<protein>
    <submittedName>
        <fullName evidence="7">Zn-dependent alcohol dehydrogenase</fullName>
    </submittedName>
</protein>
<dbReference type="PANTHER" id="PTHR43880">
    <property type="entry name" value="ALCOHOL DEHYDROGENASE"/>
    <property type="match status" value="1"/>
</dbReference>
<dbReference type="SMART" id="SM00829">
    <property type="entry name" value="PKS_ER"/>
    <property type="match status" value="1"/>
</dbReference>
<dbReference type="InterPro" id="IPR013149">
    <property type="entry name" value="ADH-like_C"/>
</dbReference>
<dbReference type="SUPFAM" id="SSF50129">
    <property type="entry name" value="GroES-like"/>
    <property type="match status" value="2"/>
</dbReference>
<dbReference type="InterPro" id="IPR020843">
    <property type="entry name" value="ER"/>
</dbReference>
<evidence type="ECO:0000256" key="4">
    <source>
        <dbReference type="ARBA" id="ARBA00023027"/>
    </source>
</evidence>
<dbReference type="InterPro" id="IPR002328">
    <property type="entry name" value="ADH_Zn_CS"/>
</dbReference>
<reference evidence="7 8" key="1">
    <citation type="submission" date="2024-03" db="EMBL/GenBank/DDBJ databases">
        <title>Community enrichment and isolation of bacterial strains for fucoidan degradation.</title>
        <authorList>
            <person name="Sichert A."/>
        </authorList>
    </citation>
    <scope>NUCLEOTIDE SEQUENCE [LARGE SCALE GENOMIC DNA]</scope>
    <source>
        <strain evidence="7 8">AS12</strain>
    </source>
</reference>
<sequence>MHPVERQSKAIVSNGRGQYELVTLQVSAPGKGEVRVKIQASGLCHTDWDSIQNWDKTFVVGHEGAGVIDAVGEEVTELSVGDKVILNWSIPCGDCFACQQGNVHICENNSPVCGNGLCGHAHDSATTQSGTAIERSFHLGTLSEYTVVKAAAIVKFDHDIPFSSASIVGCGVMTGYGSVVNAAHVKAGSTVCVIGCGGVGLNVIQAARISGARKIIAIDINQERLEQAKAFGATHGLISIQNDLDFAQMSALVKELTQGRGADYAFECTAIPALGSAPLALIRNAGTAVQVSGIEQRIDFNCELFEWDKIYINPLYGKCNPQTDFPTLLDLYSNGQLKLDELVTKTYSLENVADGFDDMLNGRIAKGVIIFD</sequence>
<gene>
    <name evidence="7" type="ORF">WNY77_18935</name>
</gene>
<evidence type="ECO:0000256" key="5">
    <source>
        <dbReference type="RuleBase" id="RU361277"/>
    </source>
</evidence>
<keyword evidence="8" id="KW-1185">Reference proteome</keyword>
<evidence type="ECO:0000313" key="8">
    <source>
        <dbReference type="Proteomes" id="UP001461163"/>
    </source>
</evidence>
<dbReference type="EMBL" id="JBBMQS010000014">
    <property type="protein sequence ID" value="MEM5499494.1"/>
    <property type="molecule type" value="Genomic_DNA"/>
</dbReference>
<feature type="domain" description="Enoyl reductase (ER)" evidence="6">
    <location>
        <begin position="15"/>
        <end position="369"/>
    </location>
</feature>
<evidence type="ECO:0000313" key="7">
    <source>
        <dbReference type="EMBL" id="MEM5499494.1"/>
    </source>
</evidence>
<keyword evidence="2 5" id="KW-0862">Zinc</keyword>
<keyword evidence="3" id="KW-0560">Oxidoreductase</keyword>
<keyword evidence="1 5" id="KW-0479">Metal-binding</keyword>
<evidence type="ECO:0000256" key="1">
    <source>
        <dbReference type="ARBA" id="ARBA00022723"/>
    </source>
</evidence>
<comment type="cofactor">
    <cofactor evidence="5">
        <name>Zn(2+)</name>
        <dbReference type="ChEBI" id="CHEBI:29105"/>
    </cofactor>
</comment>
<dbReference type="Proteomes" id="UP001461163">
    <property type="component" value="Unassembled WGS sequence"/>
</dbReference>
<dbReference type="InterPro" id="IPR013154">
    <property type="entry name" value="ADH-like_N"/>
</dbReference>
<accession>A0ABU9T042</accession>
<dbReference type="Pfam" id="PF00107">
    <property type="entry name" value="ADH_zinc_N"/>
    <property type="match status" value="1"/>
</dbReference>
<dbReference type="Pfam" id="PF08240">
    <property type="entry name" value="ADH_N"/>
    <property type="match status" value="1"/>
</dbReference>
<dbReference type="PANTHER" id="PTHR43880:SF12">
    <property type="entry name" value="ALCOHOL DEHYDROGENASE CLASS-3"/>
    <property type="match status" value="1"/>
</dbReference>
<comment type="similarity">
    <text evidence="5">Belongs to the zinc-containing alcohol dehydrogenase family.</text>
</comment>
<comment type="caution">
    <text evidence="7">The sequence shown here is derived from an EMBL/GenBank/DDBJ whole genome shotgun (WGS) entry which is preliminary data.</text>
</comment>
<evidence type="ECO:0000256" key="3">
    <source>
        <dbReference type="ARBA" id="ARBA00023002"/>
    </source>
</evidence>
<name>A0ABU9T042_9ALTE</name>
<dbReference type="InterPro" id="IPR011032">
    <property type="entry name" value="GroES-like_sf"/>
</dbReference>
<dbReference type="InterPro" id="IPR036291">
    <property type="entry name" value="NAD(P)-bd_dom_sf"/>
</dbReference>
<evidence type="ECO:0000256" key="2">
    <source>
        <dbReference type="ARBA" id="ARBA00022833"/>
    </source>
</evidence>
<dbReference type="CDD" id="cd08279">
    <property type="entry name" value="Zn_ADH_class_III"/>
    <property type="match status" value="1"/>
</dbReference>
<proteinExistence type="inferred from homology"/>
<dbReference type="Gene3D" id="3.90.180.10">
    <property type="entry name" value="Medium-chain alcohol dehydrogenases, catalytic domain"/>
    <property type="match status" value="1"/>
</dbReference>
<evidence type="ECO:0000259" key="6">
    <source>
        <dbReference type="SMART" id="SM00829"/>
    </source>
</evidence>
<keyword evidence="4" id="KW-0520">NAD</keyword>
<dbReference type="PROSITE" id="PS00059">
    <property type="entry name" value="ADH_ZINC"/>
    <property type="match status" value="1"/>
</dbReference>
<dbReference type="RefSeq" id="WP_342882604.1">
    <property type="nucleotide sequence ID" value="NZ_JBBMQS010000014.1"/>
</dbReference>
<organism evidence="7 8">
    <name type="scientific">Paraglaciecola mesophila</name>
    <dbReference type="NCBI Taxonomy" id="197222"/>
    <lineage>
        <taxon>Bacteria</taxon>
        <taxon>Pseudomonadati</taxon>
        <taxon>Pseudomonadota</taxon>
        <taxon>Gammaproteobacteria</taxon>
        <taxon>Alteromonadales</taxon>
        <taxon>Alteromonadaceae</taxon>
        <taxon>Paraglaciecola</taxon>
    </lineage>
</organism>
<dbReference type="Gene3D" id="3.40.50.720">
    <property type="entry name" value="NAD(P)-binding Rossmann-like Domain"/>
    <property type="match status" value="1"/>
</dbReference>
<dbReference type="SUPFAM" id="SSF51735">
    <property type="entry name" value="NAD(P)-binding Rossmann-fold domains"/>
    <property type="match status" value="1"/>
</dbReference>